<evidence type="ECO:0000259" key="5">
    <source>
        <dbReference type="Pfam" id="PF01625"/>
    </source>
</evidence>
<gene>
    <name evidence="6" type="ORF">MANT1106_LOCUS9860</name>
</gene>
<keyword evidence="3" id="KW-0560">Oxidoreductase</keyword>
<dbReference type="Gene3D" id="3.30.1060.10">
    <property type="entry name" value="Peptide methionine sulphoxide reductase MsrA"/>
    <property type="match status" value="1"/>
</dbReference>
<name>A0A7S0X812_9CHLO</name>
<evidence type="ECO:0000256" key="2">
    <source>
        <dbReference type="ARBA" id="ARBA00012502"/>
    </source>
</evidence>
<evidence type="ECO:0000256" key="3">
    <source>
        <dbReference type="ARBA" id="ARBA00023002"/>
    </source>
</evidence>
<proteinExistence type="inferred from homology"/>
<protein>
    <recommendedName>
        <fullName evidence="2">peptide-methionine (S)-S-oxide reductase</fullName>
        <ecNumber evidence="2">1.8.4.11</ecNumber>
    </recommendedName>
    <alternativeName>
        <fullName evidence="4">Peptide-methionine (S)-S-oxide reductase</fullName>
    </alternativeName>
</protein>
<reference evidence="6" key="1">
    <citation type="submission" date="2021-01" db="EMBL/GenBank/DDBJ databases">
        <authorList>
            <person name="Corre E."/>
            <person name="Pelletier E."/>
            <person name="Niang G."/>
            <person name="Scheremetjew M."/>
            <person name="Finn R."/>
            <person name="Kale V."/>
            <person name="Holt S."/>
            <person name="Cochrane G."/>
            <person name="Meng A."/>
            <person name="Brown T."/>
            <person name="Cohen L."/>
        </authorList>
    </citation>
    <scope>NUCLEOTIDE SEQUENCE</scope>
    <source>
        <strain evidence="6">SL-175</strain>
    </source>
</reference>
<dbReference type="SUPFAM" id="SSF55068">
    <property type="entry name" value="Peptide methionine sulfoxide reductase"/>
    <property type="match status" value="1"/>
</dbReference>
<evidence type="ECO:0000313" key="6">
    <source>
        <dbReference type="EMBL" id="CAD8707177.1"/>
    </source>
</evidence>
<comment type="similarity">
    <text evidence="1">Belongs to the MsrA Met sulfoxide reductase family.</text>
</comment>
<sequence length="114" mass="12740">MATQYASAVWPQTEAQKVAVFAAIERTEAARGRPVTTRVEPPKKFWDAEWYHQQYNGKNKIRLALASAVFYCNYLPHGAFPGQEGVKTVLGGLVFASLLPQLVVPFDRLLAIFD</sequence>
<dbReference type="InterPro" id="IPR002569">
    <property type="entry name" value="Met_Sox_Rdtase_MsrA_dom"/>
</dbReference>
<dbReference type="Pfam" id="PF01625">
    <property type="entry name" value="PMSR"/>
    <property type="match status" value="1"/>
</dbReference>
<dbReference type="GO" id="GO:0008113">
    <property type="term" value="F:peptide-methionine (S)-S-oxide reductase activity"/>
    <property type="evidence" value="ECO:0007669"/>
    <property type="project" value="UniProtKB-EC"/>
</dbReference>
<dbReference type="EMBL" id="HBFC01016657">
    <property type="protein sequence ID" value="CAD8707177.1"/>
    <property type="molecule type" value="Transcribed_RNA"/>
</dbReference>
<organism evidence="6">
    <name type="scientific">Mantoniella antarctica</name>
    <dbReference type="NCBI Taxonomy" id="81844"/>
    <lineage>
        <taxon>Eukaryota</taxon>
        <taxon>Viridiplantae</taxon>
        <taxon>Chlorophyta</taxon>
        <taxon>Mamiellophyceae</taxon>
        <taxon>Mamiellales</taxon>
        <taxon>Mamiellaceae</taxon>
        <taxon>Mantoniella</taxon>
    </lineage>
</organism>
<accession>A0A7S0X812</accession>
<dbReference type="InterPro" id="IPR036509">
    <property type="entry name" value="Met_Sox_Rdtase_MsrA_sf"/>
</dbReference>
<evidence type="ECO:0000256" key="4">
    <source>
        <dbReference type="ARBA" id="ARBA00030643"/>
    </source>
</evidence>
<dbReference type="EC" id="1.8.4.11" evidence="2"/>
<feature type="domain" description="Peptide methionine sulphoxide reductase MsrA" evidence="5">
    <location>
        <begin position="2"/>
        <end position="61"/>
    </location>
</feature>
<evidence type="ECO:0000256" key="1">
    <source>
        <dbReference type="ARBA" id="ARBA00005591"/>
    </source>
</evidence>
<dbReference type="AlphaFoldDB" id="A0A7S0X812"/>